<dbReference type="GO" id="GO:0046872">
    <property type="term" value="F:metal ion binding"/>
    <property type="evidence" value="ECO:0007669"/>
    <property type="project" value="UniProtKB-KW"/>
</dbReference>
<dbReference type="Pfam" id="PF12631">
    <property type="entry name" value="MnmE_helical"/>
    <property type="match status" value="1"/>
</dbReference>
<dbReference type="NCBIfam" id="TIGR00450">
    <property type="entry name" value="mnmE_trmE_thdF"/>
    <property type="match status" value="1"/>
</dbReference>
<evidence type="ECO:0000256" key="6">
    <source>
        <dbReference type="HAMAP-Rule" id="MF_00379"/>
    </source>
</evidence>
<dbReference type="PANTHER" id="PTHR42714">
    <property type="entry name" value="TRNA MODIFICATION GTPASE GTPBP3"/>
    <property type="match status" value="1"/>
</dbReference>
<evidence type="ECO:0000313" key="12">
    <source>
        <dbReference type="Proteomes" id="UP000051096"/>
    </source>
</evidence>
<comment type="caution">
    <text evidence="11">The sequence shown here is derived from an EMBL/GenBank/DDBJ whole genome shotgun (WGS) entry which is preliminary data.</text>
</comment>
<dbReference type="InterPro" id="IPR025867">
    <property type="entry name" value="MnmE_helical"/>
</dbReference>
<feature type="binding site" evidence="6">
    <location>
        <begin position="231"/>
        <end position="236"/>
    </location>
    <ligand>
        <name>GTP</name>
        <dbReference type="ChEBI" id="CHEBI:37565"/>
    </ligand>
</feature>
<comment type="subcellular location">
    <subcellularLocation>
        <location evidence="6">Cytoplasm</location>
    </subcellularLocation>
</comment>
<keyword evidence="6" id="KW-0460">Magnesium</keyword>
<dbReference type="GO" id="GO:0030488">
    <property type="term" value="P:tRNA methylation"/>
    <property type="evidence" value="ECO:0007669"/>
    <property type="project" value="TreeGrafter"/>
</dbReference>
<name>A0A0S8G5U4_UNCW3</name>
<dbReference type="NCBIfam" id="TIGR00231">
    <property type="entry name" value="small_GTP"/>
    <property type="match status" value="1"/>
</dbReference>
<keyword evidence="6" id="KW-0479">Metal-binding</keyword>
<feature type="domain" description="GTP-binding protein TrmE N-terminal" evidence="9">
    <location>
        <begin position="6"/>
        <end position="125"/>
    </location>
</feature>
<feature type="domain" description="MnmE helical" evidence="10">
    <location>
        <begin position="129"/>
        <end position="416"/>
    </location>
</feature>
<dbReference type="CDD" id="cd14858">
    <property type="entry name" value="TrmE_N"/>
    <property type="match status" value="1"/>
</dbReference>
<dbReference type="InterPro" id="IPR027266">
    <property type="entry name" value="TrmE/GcvT-like"/>
</dbReference>
<accession>A0A0S8G5U4</accession>
<evidence type="ECO:0000259" key="10">
    <source>
        <dbReference type="Pfam" id="PF12631"/>
    </source>
</evidence>
<dbReference type="GO" id="GO:0005829">
    <property type="term" value="C:cytosol"/>
    <property type="evidence" value="ECO:0007669"/>
    <property type="project" value="TreeGrafter"/>
</dbReference>
<dbReference type="SUPFAM" id="SSF52540">
    <property type="entry name" value="P-loop containing nucleoside triphosphate hydrolases"/>
    <property type="match status" value="1"/>
</dbReference>
<feature type="binding site" evidence="6">
    <location>
        <position position="235"/>
    </location>
    <ligand>
        <name>Mg(2+)</name>
        <dbReference type="ChEBI" id="CHEBI:18420"/>
    </ligand>
</feature>
<keyword evidence="6" id="KW-0963">Cytoplasm</keyword>
<dbReference type="GO" id="GO:0003924">
    <property type="term" value="F:GTPase activity"/>
    <property type="evidence" value="ECO:0007669"/>
    <property type="project" value="UniProtKB-UniRule"/>
</dbReference>
<evidence type="ECO:0000256" key="3">
    <source>
        <dbReference type="ARBA" id="ARBA00022741"/>
    </source>
</evidence>
<evidence type="ECO:0000256" key="2">
    <source>
        <dbReference type="ARBA" id="ARBA00022694"/>
    </source>
</evidence>
<dbReference type="PANTHER" id="PTHR42714:SF2">
    <property type="entry name" value="TRNA MODIFICATION GTPASE GTPBP3, MITOCHONDRIAL"/>
    <property type="match status" value="1"/>
</dbReference>
<feature type="domain" description="G" evidence="8">
    <location>
        <begin position="223"/>
        <end position="336"/>
    </location>
</feature>
<organism evidence="11 12">
    <name type="scientific">candidate division WOR_3 bacterium SM23_60</name>
    <dbReference type="NCBI Taxonomy" id="1703780"/>
    <lineage>
        <taxon>Bacteria</taxon>
        <taxon>Bacteria division WOR-3</taxon>
    </lineage>
</organism>
<dbReference type="Pfam" id="PF01926">
    <property type="entry name" value="MMR_HSR1"/>
    <property type="match status" value="1"/>
</dbReference>
<dbReference type="EC" id="3.6.-.-" evidence="6"/>
<dbReference type="AlphaFoldDB" id="A0A0S8G5U4"/>
<evidence type="ECO:0000256" key="5">
    <source>
        <dbReference type="ARBA" id="ARBA00023134"/>
    </source>
</evidence>
<dbReference type="Gene3D" id="3.30.1360.120">
    <property type="entry name" value="Probable tRNA modification gtpase trme, domain 1"/>
    <property type="match status" value="1"/>
</dbReference>
<dbReference type="InterPro" id="IPR006073">
    <property type="entry name" value="GTP-bd"/>
</dbReference>
<dbReference type="InterPro" id="IPR005225">
    <property type="entry name" value="Small_GTP-bd"/>
</dbReference>
<sequence>MSLNDTIVACATPAGYSSIAVIRVSGGKSIELVKKIFSATQHGQRIESHKAYYGDLIDPADRGVIDKVVATFFCKPHSYTGEDVVEISCHGNPLIVERIITILTHSGARLAERGEFTRQALLNGKIDMLQAEAVLDTVYAQCDEARKLAISQYEGKLSQEIYALRSMIIDLLSLVEVDIDFPDEEDVQTDSSVLAQMQNDIVARCDDLLKGAEVGVKIKEGYKVLIMGRVNVGKSTLFNHMLGYDRALIHEAPGTTRDYIEDHLNFAGLHIWLIDSAGILNKAQGPDRLAQDKALKLVDEADLILLMFDGAEAINEEDLFLFNLTKQKERLLIVNKIDLNMKLDESSILGDSIKLSAKSGMHVDVLMEKMKSVLAPQIKSSQALLTRQRHIDAVEQVKKYVLKSMDAPSPETMAFELHGITLHA</sequence>
<evidence type="ECO:0000259" key="9">
    <source>
        <dbReference type="Pfam" id="PF10396"/>
    </source>
</evidence>
<evidence type="ECO:0000256" key="4">
    <source>
        <dbReference type="ARBA" id="ARBA00022958"/>
    </source>
</evidence>
<keyword evidence="3 6" id="KW-0547">Nucleotide-binding</keyword>
<comment type="caution">
    <text evidence="6">Lacks conserved residue(s) required for the propagation of feature annotation.</text>
</comment>
<dbReference type="InterPro" id="IPR027417">
    <property type="entry name" value="P-loop_NTPase"/>
</dbReference>
<comment type="similarity">
    <text evidence="1 6 7">Belongs to the TRAFAC class TrmE-Era-EngA-EngB-Septin-like GTPase superfamily. TrmE GTPase family.</text>
</comment>
<gene>
    <name evidence="6" type="primary">mnmE</name>
    <name evidence="6" type="synonym">trmE</name>
    <name evidence="11" type="ORF">AMJ87_12660</name>
</gene>
<proteinExistence type="inferred from homology"/>
<keyword evidence="2 6" id="KW-0819">tRNA processing</keyword>
<dbReference type="InterPro" id="IPR018948">
    <property type="entry name" value="GTP-bd_TrmE_N"/>
</dbReference>
<evidence type="ECO:0000313" key="11">
    <source>
        <dbReference type="EMBL" id="KPK67937.1"/>
    </source>
</evidence>
<dbReference type="GO" id="GO:0005525">
    <property type="term" value="F:GTP binding"/>
    <property type="evidence" value="ECO:0007669"/>
    <property type="project" value="UniProtKB-UniRule"/>
</dbReference>
<keyword evidence="6" id="KW-0378">Hydrolase</keyword>
<dbReference type="EMBL" id="LJUO01000193">
    <property type="protein sequence ID" value="KPK67937.1"/>
    <property type="molecule type" value="Genomic_DNA"/>
</dbReference>
<keyword evidence="4 6" id="KW-0630">Potassium</keyword>
<dbReference type="Proteomes" id="UP000051096">
    <property type="component" value="Unassembled WGS sequence"/>
</dbReference>
<comment type="cofactor">
    <cofactor evidence="6">
        <name>K(+)</name>
        <dbReference type="ChEBI" id="CHEBI:29103"/>
    </cofactor>
    <text evidence="6">Binds 1 potassium ion per subunit.</text>
</comment>
<dbReference type="CDD" id="cd04164">
    <property type="entry name" value="trmE"/>
    <property type="match status" value="1"/>
</dbReference>
<evidence type="ECO:0000256" key="1">
    <source>
        <dbReference type="ARBA" id="ARBA00011043"/>
    </source>
</evidence>
<dbReference type="InterPro" id="IPR031168">
    <property type="entry name" value="G_TrmE"/>
</dbReference>
<evidence type="ECO:0000256" key="7">
    <source>
        <dbReference type="RuleBase" id="RU003313"/>
    </source>
</evidence>
<feature type="binding site" evidence="6">
    <location>
        <begin position="275"/>
        <end position="278"/>
    </location>
    <ligand>
        <name>GTP</name>
        <dbReference type="ChEBI" id="CHEBI:37565"/>
    </ligand>
</feature>
<dbReference type="Gene3D" id="3.40.50.300">
    <property type="entry name" value="P-loop containing nucleotide triphosphate hydrolases"/>
    <property type="match status" value="1"/>
</dbReference>
<protein>
    <recommendedName>
        <fullName evidence="6">tRNA modification GTPase MnmE</fullName>
        <ecNumber evidence="6">3.6.-.-</ecNumber>
    </recommendedName>
</protein>
<comment type="subunit">
    <text evidence="6">Homodimer. Heterotetramer of two MnmE and two MnmG subunits.</text>
</comment>
<dbReference type="GO" id="GO:0002098">
    <property type="term" value="P:tRNA wobble uridine modification"/>
    <property type="evidence" value="ECO:0007669"/>
    <property type="project" value="TreeGrafter"/>
</dbReference>
<dbReference type="PATRIC" id="fig|1703780.3.peg.2158"/>
<dbReference type="InterPro" id="IPR027368">
    <property type="entry name" value="MnmE_dom2"/>
</dbReference>
<dbReference type="InterPro" id="IPR004520">
    <property type="entry name" value="GTPase_MnmE"/>
</dbReference>
<comment type="function">
    <text evidence="6">Exhibits a very high intrinsic GTPase hydrolysis rate. Involved in the addition of a carboxymethylaminomethyl (cmnm) group at the wobble position (U34) of certain tRNAs, forming tRNA-cmnm(5)s(2)U34.</text>
</comment>
<feature type="binding site" evidence="6">
    <location>
        <position position="256"/>
    </location>
    <ligand>
        <name>Mg(2+)</name>
        <dbReference type="ChEBI" id="CHEBI:18420"/>
    </ligand>
</feature>
<evidence type="ECO:0000259" key="8">
    <source>
        <dbReference type="Pfam" id="PF01926"/>
    </source>
</evidence>
<reference evidence="11 12" key="1">
    <citation type="journal article" date="2015" name="Microbiome">
        <title>Genomic resolution of linkages in carbon, nitrogen, and sulfur cycling among widespread estuary sediment bacteria.</title>
        <authorList>
            <person name="Baker B.J."/>
            <person name="Lazar C.S."/>
            <person name="Teske A.P."/>
            <person name="Dick G.J."/>
        </authorList>
    </citation>
    <scope>NUCLEOTIDE SEQUENCE [LARGE SCALE GENOMIC DNA]</scope>
    <source>
        <strain evidence="11">SM23_60</strain>
    </source>
</reference>
<dbReference type="Pfam" id="PF10396">
    <property type="entry name" value="TrmE_N"/>
    <property type="match status" value="1"/>
</dbReference>
<dbReference type="HAMAP" id="MF_00379">
    <property type="entry name" value="GTPase_MnmE"/>
    <property type="match status" value="1"/>
</dbReference>
<keyword evidence="5 6" id="KW-0342">GTP-binding</keyword>
<dbReference type="Gene3D" id="1.20.120.430">
    <property type="entry name" value="tRNA modification GTPase MnmE domain 2"/>
    <property type="match status" value="1"/>
</dbReference>